<dbReference type="RefSeq" id="WP_373407390.1">
    <property type="nucleotide sequence ID" value="NZ_JBCFQL010000016.1"/>
</dbReference>
<proteinExistence type="predicted"/>
<keyword evidence="3" id="KW-1185">Reference proteome</keyword>
<gene>
    <name evidence="2" type="ORF">AAGV28_14070</name>
</gene>
<comment type="caution">
    <text evidence="2">The sequence shown here is derived from an EMBL/GenBank/DDBJ whole genome shotgun (WGS) entry which is preliminary data.</text>
</comment>
<evidence type="ECO:0000313" key="2">
    <source>
        <dbReference type="EMBL" id="MFA9192500.1"/>
    </source>
</evidence>
<evidence type="ECO:0000259" key="1">
    <source>
        <dbReference type="Pfam" id="PF13648"/>
    </source>
</evidence>
<protein>
    <submittedName>
        <fullName evidence="2">Lipocalin family protein</fullName>
    </submittedName>
</protein>
<evidence type="ECO:0000313" key="3">
    <source>
        <dbReference type="Proteomes" id="UP001574169"/>
    </source>
</evidence>
<accession>A0ABV4TGD8</accession>
<organism evidence="2 3">
    <name type="scientific">Flavobacterium zubiriense</name>
    <dbReference type="NCBI Taxonomy" id="3138075"/>
    <lineage>
        <taxon>Bacteria</taxon>
        <taxon>Pseudomonadati</taxon>
        <taxon>Bacteroidota</taxon>
        <taxon>Flavobacteriia</taxon>
        <taxon>Flavobacteriales</taxon>
        <taxon>Flavobacteriaceae</taxon>
        <taxon>Flavobacterium</taxon>
    </lineage>
</organism>
<dbReference type="Proteomes" id="UP001574169">
    <property type="component" value="Unassembled WGS sequence"/>
</dbReference>
<dbReference type="Pfam" id="PF13648">
    <property type="entry name" value="Lipocalin_4"/>
    <property type="match status" value="1"/>
</dbReference>
<dbReference type="InterPro" id="IPR024311">
    <property type="entry name" value="Lipocalin-like"/>
</dbReference>
<name>A0ABV4TGD8_9FLAO</name>
<reference evidence="2 3" key="1">
    <citation type="submission" date="2024-04" db="EMBL/GenBank/DDBJ databases">
        <title>New Clade of Flavobacterium.</title>
        <authorList>
            <person name="Matos L."/>
            <person name="Proenca D.N."/>
            <person name="Fransisco R.M."/>
            <person name="Chung A.P."/>
            <person name="Maccario L."/>
            <person name="Sorensen S.J."/>
            <person name="Morais P.V."/>
        </authorList>
    </citation>
    <scope>NUCLEOTIDE SEQUENCE [LARGE SCALE GENOMIC DNA]</scope>
    <source>
        <strain evidence="2 3">FZUC8N2.13</strain>
    </source>
</reference>
<dbReference type="EMBL" id="JBCFQL010000016">
    <property type="protein sequence ID" value="MFA9192500.1"/>
    <property type="molecule type" value="Genomic_DNA"/>
</dbReference>
<dbReference type="InterPro" id="IPR012674">
    <property type="entry name" value="Calycin"/>
</dbReference>
<dbReference type="PROSITE" id="PS51257">
    <property type="entry name" value="PROKAR_LIPOPROTEIN"/>
    <property type="match status" value="1"/>
</dbReference>
<feature type="domain" description="Lipocalin-like" evidence="1">
    <location>
        <begin position="31"/>
        <end position="106"/>
    </location>
</feature>
<dbReference type="SUPFAM" id="SSF50814">
    <property type="entry name" value="Lipocalins"/>
    <property type="match status" value="1"/>
</dbReference>
<sequence length="133" mass="15354">MKKIYLLFSVCVLLFSCSDDDNNDNVDRQKIIGKYYLFSTDDVEVDDCGKETYVDIKSDGTLVSEYFETDGDECISFDGETTYTYTIKNGKITIDNEETDDVEVISYKFVGDDLELTYEEDDKVFVDYYVKAE</sequence>